<evidence type="ECO:0000313" key="7">
    <source>
        <dbReference type="EMBL" id="NGN98466.1"/>
    </source>
</evidence>
<evidence type="ECO:0000256" key="1">
    <source>
        <dbReference type="ARBA" id="ARBA00004651"/>
    </source>
</evidence>
<feature type="transmembrane region" description="Helical" evidence="6">
    <location>
        <begin position="299"/>
        <end position="315"/>
    </location>
</feature>
<organism evidence="7 8">
    <name type="scientific">Grimontia sedimenti</name>
    <dbReference type="NCBI Taxonomy" id="2711294"/>
    <lineage>
        <taxon>Bacteria</taxon>
        <taxon>Pseudomonadati</taxon>
        <taxon>Pseudomonadota</taxon>
        <taxon>Gammaproteobacteria</taxon>
        <taxon>Vibrionales</taxon>
        <taxon>Vibrionaceae</taxon>
        <taxon>Grimontia</taxon>
    </lineage>
</organism>
<name>A0A6M1RDS0_9GAMM</name>
<evidence type="ECO:0000313" key="8">
    <source>
        <dbReference type="Proteomes" id="UP000473008"/>
    </source>
</evidence>
<keyword evidence="2" id="KW-1003">Cell membrane</keyword>
<dbReference type="GO" id="GO:0005886">
    <property type="term" value="C:plasma membrane"/>
    <property type="evidence" value="ECO:0007669"/>
    <property type="project" value="UniProtKB-SubCell"/>
</dbReference>
<dbReference type="RefSeq" id="WP_165014049.1">
    <property type="nucleotide sequence ID" value="NZ_JAALDL010000009.1"/>
</dbReference>
<keyword evidence="3 6" id="KW-0812">Transmembrane</keyword>
<feature type="transmembrane region" description="Helical" evidence="6">
    <location>
        <begin position="57"/>
        <end position="76"/>
    </location>
</feature>
<feature type="transmembrane region" description="Helical" evidence="6">
    <location>
        <begin position="82"/>
        <end position="99"/>
    </location>
</feature>
<feature type="transmembrane region" description="Helical" evidence="6">
    <location>
        <begin position="177"/>
        <end position="197"/>
    </location>
</feature>
<feature type="transmembrane region" description="Helical" evidence="6">
    <location>
        <begin position="136"/>
        <end position="157"/>
    </location>
</feature>
<feature type="transmembrane region" description="Helical" evidence="6">
    <location>
        <begin position="15"/>
        <end position="36"/>
    </location>
</feature>
<comment type="caution">
    <text evidence="7">The sequence shown here is derived from an EMBL/GenBank/DDBJ whole genome shotgun (WGS) entry which is preliminary data.</text>
</comment>
<reference evidence="7 8" key="1">
    <citation type="submission" date="2020-02" db="EMBL/GenBank/DDBJ databases">
        <title>The draft genome of Grimontia sedimenta sp. nov., isolated from benthic sediments near coral reefs south of Kuwait.</title>
        <authorList>
            <person name="Mahmoud H.M."/>
            <person name="Jose L."/>
            <person name="Eapen S."/>
        </authorList>
    </citation>
    <scope>NUCLEOTIDE SEQUENCE [LARGE SCALE GENOMIC DNA]</scope>
    <source>
        <strain evidence="7 8">S25</strain>
    </source>
</reference>
<keyword evidence="5 6" id="KW-0472">Membrane</keyword>
<gene>
    <name evidence="7" type="ORF">G5S52_12650</name>
</gene>
<feature type="transmembrane region" description="Helical" evidence="6">
    <location>
        <begin position="217"/>
        <end position="239"/>
    </location>
</feature>
<dbReference type="EMBL" id="JAALDL010000009">
    <property type="protein sequence ID" value="NGN98466.1"/>
    <property type="molecule type" value="Genomic_DNA"/>
</dbReference>
<accession>A0A6M1RDS0</accession>
<evidence type="ECO:0000256" key="2">
    <source>
        <dbReference type="ARBA" id="ARBA00022475"/>
    </source>
</evidence>
<evidence type="ECO:0000256" key="3">
    <source>
        <dbReference type="ARBA" id="ARBA00022692"/>
    </source>
</evidence>
<dbReference type="PANTHER" id="PTHR30250:SF11">
    <property type="entry name" value="O-ANTIGEN TRANSPORTER-RELATED"/>
    <property type="match status" value="1"/>
</dbReference>
<keyword evidence="4 6" id="KW-1133">Transmembrane helix</keyword>
<comment type="subcellular location">
    <subcellularLocation>
        <location evidence="1">Cell membrane</location>
        <topology evidence="1">Multi-pass membrane protein</topology>
    </subcellularLocation>
</comment>
<feature type="transmembrane region" description="Helical" evidence="6">
    <location>
        <begin position="355"/>
        <end position="373"/>
    </location>
</feature>
<evidence type="ECO:0000256" key="6">
    <source>
        <dbReference type="SAM" id="Phobius"/>
    </source>
</evidence>
<feature type="transmembrane region" description="Helical" evidence="6">
    <location>
        <begin position="385"/>
        <end position="404"/>
    </location>
</feature>
<feature type="transmembrane region" description="Helical" evidence="6">
    <location>
        <begin position="111"/>
        <end position="130"/>
    </location>
</feature>
<evidence type="ECO:0000256" key="4">
    <source>
        <dbReference type="ARBA" id="ARBA00022989"/>
    </source>
</evidence>
<evidence type="ECO:0008006" key="9">
    <source>
        <dbReference type="Google" id="ProtNLM"/>
    </source>
</evidence>
<proteinExistence type="predicted"/>
<dbReference type="PANTHER" id="PTHR30250">
    <property type="entry name" value="PST FAMILY PREDICTED COLANIC ACID TRANSPORTER"/>
    <property type="match status" value="1"/>
</dbReference>
<feature type="transmembrane region" description="Helical" evidence="6">
    <location>
        <begin position="260"/>
        <end position="279"/>
    </location>
</feature>
<keyword evidence="8" id="KW-1185">Reference proteome</keyword>
<sequence length="405" mass="46976">MVSTLTVADYGKWTAVYFFVRLSPYLHFGALSYFNKRYPYTLGKQISTKNVENFTKTSLKLIAYLILLVGSISVFFVEEPLYCFLLSLVATSMLLYTFYQSKFRCDGRFYYYTSGLILYAFSQLILAYILVSRYGIAGGLVSILLAYTFAVMFYYLIDRKVKRNWSDDRNPLRIKRLRKVVTIGWPYFLLTISSFIVQSSDRIALILYGNDIKLAYYGFFFIFMQIGIIFINSVGKIIGPGIINLIGGGEIKNVDNIENRTLFSIMLMHFVLCIFWILFGDLIINSYFGKFNGSTPGAFSYYCIGIMSSISIIFYPKIVALNKERFLIGFNIIHSLFLTSILYIFLLYSDGVFNYAYMSIIINFIFYTLFFIVTSKLFYINLKKVLFANTLVFISFIGFFFYVWD</sequence>
<protein>
    <recommendedName>
        <fullName evidence="9">Polysaccharide biosynthesis protein</fullName>
    </recommendedName>
</protein>
<feature type="transmembrane region" description="Helical" evidence="6">
    <location>
        <begin position="327"/>
        <end position="349"/>
    </location>
</feature>
<dbReference type="AlphaFoldDB" id="A0A6M1RDS0"/>
<evidence type="ECO:0000256" key="5">
    <source>
        <dbReference type="ARBA" id="ARBA00023136"/>
    </source>
</evidence>
<dbReference type="InterPro" id="IPR050833">
    <property type="entry name" value="Poly_Biosynth_Transport"/>
</dbReference>
<dbReference type="Proteomes" id="UP000473008">
    <property type="component" value="Unassembled WGS sequence"/>
</dbReference>